<gene>
    <name evidence="1" type="ORF">SCWH03_46230</name>
</gene>
<comment type="caution">
    <text evidence="1">The sequence shown here is derived from an EMBL/GenBank/DDBJ whole genome shotgun (WGS) entry which is preliminary data.</text>
</comment>
<reference evidence="1 2" key="1">
    <citation type="submission" date="2020-02" db="EMBL/GenBank/DDBJ databases">
        <title>Whole Genome Shotgun Sequence of Streptomyces sp. strain CWH03.</title>
        <authorList>
            <person name="Dohra H."/>
            <person name="Kodani S."/>
            <person name="Yamamura H."/>
        </authorList>
    </citation>
    <scope>NUCLEOTIDE SEQUENCE [LARGE SCALE GENOMIC DNA]</scope>
    <source>
        <strain evidence="1 2">CWH03</strain>
    </source>
</reference>
<organism evidence="1 2">
    <name type="scientific">Streptomyces pacificus</name>
    <dbReference type="NCBI Taxonomy" id="2705029"/>
    <lineage>
        <taxon>Bacteria</taxon>
        <taxon>Bacillati</taxon>
        <taxon>Actinomycetota</taxon>
        <taxon>Actinomycetes</taxon>
        <taxon>Kitasatosporales</taxon>
        <taxon>Streptomycetaceae</taxon>
        <taxon>Streptomyces</taxon>
    </lineage>
</organism>
<protein>
    <submittedName>
        <fullName evidence="1">Uncharacterized protein</fullName>
    </submittedName>
</protein>
<dbReference type="EMBL" id="BLLG01000016">
    <property type="protein sequence ID" value="GFH38381.1"/>
    <property type="molecule type" value="Genomic_DNA"/>
</dbReference>
<evidence type="ECO:0000313" key="2">
    <source>
        <dbReference type="Proteomes" id="UP000484988"/>
    </source>
</evidence>
<dbReference type="AlphaFoldDB" id="A0A6A0B195"/>
<proteinExistence type="predicted"/>
<accession>A0A6A0B195</accession>
<dbReference type="Proteomes" id="UP000484988">
    <property type="component" value="Unassembled WGS sequence"/>
</dbReference>
<sequence length="88" mass="9346">MTAGTRSWYAATPDCSRSAAAPDGFRSPCEAAGVPAVAIRTDGGGEPVAGHLRGSAPVIVSFGRVGIGAAVPWIMRRVWRWTEMRTFR</sequence>
<evidence type="ECO:0000313" key="1">
    <source>
        <dbReference type="EMBL" id="GFH38381.1"/>
    </source>
</evidence>
<name>A0A6A0B195_9ACTN</name>
<keyword evidence="2" id="KW-1185">Reference proteome</keyword>